<dbReference type="EMBL" id="NDXW01000001">
    <property type="protein sequence ID" value="RDH45096.1"/>
    <property type="molecule type" value="Genomic_DNA"/>
</dbReference>
<proteinExistence type="predicted"/>
<dbReference type="Proteomes" id="UP000257039">
    <property type="component" value="Unassembled WGS sequence"/>
</dbReference>
<keyword evidence="3" id="KW-1185">Reference proteome</keyword>
<dbReference type="RefSeq" id="WP_094788119.1">
    <property type="nucleotide sequence ID" value="NZ_NDXW01000001.1"/>
</dbReference>
<evidence type="ECO:0000313" key="2">
    <source>
        <dbReference type="EMBL" id="RDH45096.1"/>
    </source>
</evidence>
<evidence type="ECO:0000259" key="1">
    <source>
        <dbReference type="PROSITE" id="PS51708"/>
    </source>
</evidence>
<dbReference type="Pfam" id="PF05235">
    <property type="entry name" value="CHAD"/>
    <property type="match status" value="1"/>
</dbReference>
<protein>
    <submittedName>
        <fullName evidence="2">CHAD domain-containing protein</fullName>
    </submittedName>
</protein>
<dbReference type="PANTHER" id="PTHR39339">
    <property type="entry name" value="SLR1444 PROTEIN"/>
    <property type="match status" value="1"/>
</dbReference>
<accession>A0A4P9VQ25</accession>
<organism evidence="2 3">
    <name type="scientific">Zooshikella ganghwensis</name>
    <dbReference type="NCBI Taxonomy" id="202772"/>
    <lineage>
        <taxon>Bacteria</taxon>
        <taxon>Pseudomonadati</taxon>
        <taxon>Pseudomonadota</taxon>
        <taxon>Gammaproteobacteria</taxon>
        <taxon>Oceanospirillales</taxon>
        <taxon>Zooshikellaceae</taxon>
        <taxon>Zooshikella</taxon>
    </lineage>
</organism>
<dbReference type="InterPro" id="IPR007899">
    <property type="entry name" value="CHAD_dom"/>
</dbReference>
<dbReference type="AlphaFoldDB" id="A0A4P9VQ25"/>
<name>A0A4P9VQ25_9GAMM</name>
<comment type="caution">
    <text evidence="2">The sequence shown here is derived from an EMBL/GenBank/DDBJ whole genome shotgun (WGS) entry which is preliminary data.</text>
</comment>
<dbReference type="PANTHER" id="PTHR39339:SF1">
    <property type="entry name" value="CHAD DOMAIN-CONTAINING PROTEIN"/>
    <property type="match status" value="1"/>
</dbReference>
<sequence length="533" mass="61895">MERQLLRYHLPKRFSANKLQQLLSAKYQIYQHVLPSQTLIFYDTFEWLLWKKGLICWYFQNQLSLQWLDYFTSPYDLYALDSLELTSPPDILHLPPSAFAHKVQKIIKARALTPTAEVLFTSTLFDCKDSEEKTRVRLQLDILQPPSQAKPKVKSLVVQPLKGYTADANFCQQLLTQNQCNKTSQTLLGEMEAEGLILPSNYSIKPSFNLTPELSVHDVIAKVTSQLLTLARLNEAGIVDDIDIEFLHDYRVAIRKIRSLITLLKHAFTAEKFNELKTSFGELGKQTNMLRDLDVYLNHQADFAQLLPDSLQTGLHVLFTDFQQARAQEHNKIKKHLKSRNYLRQIKQLETQFQSSTSLCHGPLANEPILKAAKDRIYRQYHVIRKKSKRITPETPDEHIHDIRIACKKLRYLLEFFADLFPTNEITKLVSALKKLQDHLGLFNDLCVQQEFLQEYYHKELKKARHPTEENYQLCLSVGGVIAALYQKQLQVRKKVTDHLSLFIDKDVRQQISHLFSTAEGDIKHENTCELQH</sequence>
<dbReference type="PROSITE" id="PS51708">
    <property type="entry name" value="CHAD"/>
    <property type="match status" value="1"/>
</dbReference>
<feature type="domain" description="CHAD" evidence="1">
    <location>
        <begin position="209"/>
        <end position="509"/>
    </location>
</feature>
<gene>
    <name evidence="2" type="ORF">B9G39_17555</name>
</gene>
<dbReference type="SMART" id="SM00880">
    <property type="entry name" value="CHAD"/>
    <property type="match status" value="1"/>
</dbReference>
<dbReference type="Gene3D" id="1.40.20.10">
    <property type="entry name" value="CHAD domain"/>
    <property type="match status" value="1"/>
</dbReference>
<dbReference type="InterPro" id="IPR038186">
    <property type="entry name" value="CHAD_dom_sf"/>
</dbReference>
<reference evidence="2 3" key="1">
    <citation type="submission" date="2017-04" db="EMBL/GenBank/DDBJ databases">
        <title>Draft genome sequence of Zooshikella ganghwensis VG4 isolated from Red Sea sediments.</title>
        <authorList>
            <person name="Rehman Z."/>
            <person name="Alam I."/>
            <person name="Kamau A."/>
            <person name="Bajic V."/>
            <person name="Leiknes T."/>
        </authorList>
    </citation>
    <scope>NUCLEOTIDE SEQUENCE [LARGE SCALE GENOMIC DNA]</scope>
    <source>
        <strain evidence="2 3">VG4</strain>
    </source>
</reference>
<evidence type="ECO:0000313" key="3">
    <source>
        <dbReference type="Proteomes" id="UP000257039"/>
    </source>
</evidence>